<keyword evidence="3" id="KW-1185">Reference proteome</keyword>
<organism evidence="2 3">
    <name type="scientific">Gigaspora margarita</name>
    <dbReference type="NCBI Taxonomy" id="4874"/>
    <lineage>
        <taxon>Eukaryota</taxon>
        <taxon>Fungi</taxon>
        <taxon>Fungi incertae sedis</taxon>
        <taxon>Mucoromycota</taxon>
        <taxon>Glomeromycotina</taxon>
        <taxon>Glomeromycetes</taxon>
        <taxon>Diversisporales</taxon>
        <taxon>Gigasporaceae</taxon>
        <taxon>Gigaspora</taxon>
    </lineage>
</organism>
<dbReference type="Proteomes" id="UP000439903">
    <property type="component" value="Unassembled WGS sequence"/>
</dbReference>
<feature type="coiled-coil region" evidence="1">
    <location>
        <begin position="25"/>
        <end position="52"/>
    </location>
</feature>
<proteinExistence type="predicted"/>
<dbReference type="AlphaFoldDB" id="A0A8H4EI02"/>
<evidence type="ECO:0000313" key="3">
    <source>
        <dbReference type="Proteomes" id="UP000439903"/>
    </source>
</evidence>
<gene>
    <name evidence="2" type="ORF">F8M41_022738</name>
</gene>
<reference evidence="2 3" key="1">
    <citation type="journal article" date="2019" name="Environ. Microbiol.">
        <title>At the nexus of three kingdoms: the genome of the mycorrhizal fungus Gigaspora margarita provides insights into plant, endobacterial and fungal interactions.</title>
        <authorList>
            <person name="Venice F."/>
            <person name="Ghignone S."/>
            <person name="Salvioli di Fossalunga A."/>
            <person name="Amselem J."/>
            <person name="Novero M."/>
            <person name="Xianan X."/>
            <person name="Sedzielewska Toro K."/>
            <person name="Morin E."/>
            <person name="Lipzen A."/>
            <person name="Grigoriev I.V."/>
            <person name="Henrissat B."/>
            <person name="Martin F.M."/>
            <person name="Bonfante P."/>
        </authorList>
    </citation>
    <scope>NUCLEOTIDE SEQUENCE [LARGE SCALE GENOMIC DNA]</scope>
    <source>
        <strain evidence="2 3">BEG34</strain>
    </source>
</reference>
<evidence type="ECO:0000313" key="2">
    <source>
        <dbReference type="EMBL" id="KAF0485905.1"/>
    </source>
</evidence>
<keyword evidence="1" id="KW-0175">Coiled coil</keyword>
<accession>A0A8H4EI02</accession>
<sequence length="75" mass="8882">MKSTNLKKKKLEIANYVLGVDVYFQDEVISRLRKYEENRQTLEVKYGLYNNEFKLAVPYNKFKLAVIQMAETKTS</sequence>
<comment type="caution">
    <text evidence="2">The sequence shown here is derived from an EMBL/GenBank/DDBJ whole genome shotgun (WGS) entry which is preliminary data.</text>
</comment>
<protein>
    <submittedName>
        <fullName evidence="2">Uncharacterized protein</fullName>
    </submittedName>
</protein>
<dbReference type="EMBL" id="WTPW01000715">
    <property type="protein sequence ID" value="KAF0485905.1"/>
    <property type="molecule type" value="Genomic_DNA"/>
</dbReference>
<evidence type="ECO:0000256" key="1">
    <source>
        <dbReference type="SAM" id="Coils"/>
    </source>
</evidence>
<name>A0A8H4EI02_GIGMA</name>